<dbReference type="PROSITE" id="PS50835">
    <property type="entry name" value="IG_LIKE"/>
    <property type="match status" value="3"/>
</dbReference>
<dbReference type="InterPro" id="IPR007110">
    <property type="entry name" value="Ig-like_dom"/>
</dbReference>
<dbReference type="PANTHER" id="PTHR44170">
    <property type="entry name" value="PROTEIN SIDEKICK"/>
    <property type="match status" value="1"/>
</dbReference>
<reference evidence="7" key="1">
    <citation type="submission" date="2021-10" db="EMBL/GenBank/DDBJ databases">
        <title>Tropical sea cucumber genome reveals ecological adaptation and Cuvierian tubules defense mechanism.</title>
        <authorList>
            <person name="Chen T."/>
        </authorList>
    </citation>
    <scope>NUCLEOTIDE SEQUENCE</scope>
    <source>
        <strain evidence="7">Nanhai2018</strain>
        <tissue evidence="7">Muscle</tissue>
    </source>
</reference>
<dbReference type="EMBL" id="JAIZAY010000009">
    <property type="protein sequence ID" value="KAJ8035758.1"/>
    <property type="molecule type" value="Genomic_DNA"/>
</dbReference>
<dbReference type="SMART" id="SM00408">
    <property type="entry name" value="IGc2"/>
    <property type="match status" value="3"/>
</dbReference>
<keyword evidence="4" id="KW-1133">Transmembrane helix</keyword>
<feature type="domain" description="Fibronectin type-III" evidence="6">
    <location>
        <begin position="828"/>
        <end position="926"/>
    </location>
</feature>
<keyword evidence="8" id="KW-1185">Reference proteome</keyword>
<dbReference type="PANTHER" id="PTHR44170:SF29">
    <property type="entry name" value="NEOGENIN"/>
    <property type="match status" value="1"/>
</dbReference>
<dbReference type="InterPro" id="IPR036179">
    <property type="entry name" value="Ig-like_dom_sf"/>
</dbReference>
<feature type="compositionally biased region" description="Polar residues" evidence="3">
    <location>
        <begin position="1133"/>
        <end position="1142"/>
    </location>
</feature>
<dbReference type="Pfam" id="PF13927">
    <property type="entry name" value="Ig_3"/>
    <property type="match status" value="2"/>
</dbReference>
<feature type="domain" description="Fibronectin type-III" evidence="6">
    <location>
        <begin position="728"/>
        <end position="823"/>
    </location>
</feature>
<proteinExistence type="predicted"/>
<dbReference type="OrthoDB" id="6266590at2759"/>
<dbReference type="CDD" id="cd00096">
    <property type="entry name" value="Ig"/>
    <property type="match status" value="1"/>
</dbReference>
<dbReference type="PROSITE" id="PS50853">
    <property type="entry name" value="FN3"/>
    <property type="match status" value="4"/>
</dbReference>
<keyword evidence="4" id="KW-0472">Membrane</keyword>
<feature type="domain" description="Fibronectin type-III" evidence="6">
    <location>
        <begin position="417"/>
        <end position="522"/>
    </location>
</feature>
<keyword evidence="2" id="KW-1015">Disulfide bond</keyword>
<keyword evidence="4" id="KW-0812">Transmembrane</keyword>
<evidence type="ECO:0000256" key="3">
    <source>
        <dbReference type="SAM" id="MobiDB-lite"/>
    </source>
</evidence>
<dbReference type="CDD" id="cd00063">
    <property type="entry name" value="FN3"/>
    <property type="match status" value="4"/>
</dbReference>
<dbReference type="Pfam" id="PF00041">
    <property type="entry name" value="fn3"/>
    <property type="match status" value="3"/>
</dbReference>
<evidence type="ECO:0000313" key="8">
    <source>
        <dbReference type="Proteomes" id="UP001152320"/>
    </source>
</evidence>
<name>A0A9Q1H7P9_HOLLE</name>
<evidence type="ECO:0000313" key="7">
    <source>
        <dbReference type="EMBL" id="KAJ8035758.1"/>
    </source>
</evidence>
<dbReference type="Pfam" id="PF07679">
    <property type="entry name" value="I-set"/>
    <property type="match status" value="1"/>
</dbReference>
<dbReference type="SMART" id="SM00409">
    <property type="entry name" value="IG"/>
    <property type="match status" value="3"/>
</dbReference>
<feature type="region of interest" description="Disordered" evidence="3">
    <location>
        <begin position="1241"/>
        <end position="1280"/>
    </location>
</feature>
<dbReference type="InterPro" id="IPR003598">
    <property type="entry name" value="Ig_sub2"/>
</dbReference>
<dbReference type="InterPro" id="IPR036116">
    <property type="entry name" value="FN3_sf"/>
</dbReference>
<evidence type="ECO:0000259" key="5">
    <source>
        <dbReference type="PROSITE" id="PS50835"/>
    </source>
</evidence>
<dbReference type="SUPFAM" id="SSF49265">
    <property type="entry name" value="Fibronectin type III"/>
    <property type="match status" value="2"/>
</dbReference>
<evidence type="ECO:0000256" key="4">
    <source>
        <dbReference type="SAM" id="Phobius"/>
    </source>
</evidence>
<feature type="domain" description="Fibronectin type-III" evidence="6">
    <location>
        <begin position="524"/>
        <end position="620"/>
    </location>
</feature>
<organism evidence="7 8">
    <name type="scientific">Holothuria leucospilota</name>
    <name type="common">Black long sea cucumber</name>
    <name type="synonym">Mertensiothuria leucospilota</name>
    <dbReference type="NCBI Taxonomy" id="206669"/>
    <lineage>
        <taxon>Eukaryota</taxon>
        <taxon>Metazoa</taxon>
        <taxon>Echinodermata</taxon>
        <taxon>Eleutherozoa</taxon>
        <taxon>Echinozoa</taxon>
        <taxon>Holothuroidea</taxon>
        <taxon>Aspidochirotacea</taxon>
        <taxon>Aspidochirotida</taxon>
        <taxon>Holothuriidae</taxon>
        <taxon>Holothuria</taxon>
    </lineage>
</organism>
<comment type="caution">
    <text evidence="7">The sequence shown here is derived from an EMBL/GenBank/DDBJ whole genome shotgun (WGS) entry which is preliminary data.</text>
</comment>
<feature type="compositionally biased region" description="Low complexity" evidence="3">
    <location>
        <begin position="1245"/>
        <end position="1254"/>
    </location>
</feature>
<feature type="domain" description="Ig-like" evidence="5">
    <location>
        <begin position="324"/>
        <end position="409"/>
    </location>
</feature>
<feature type="region of interest" description="Disordered" evidence="3">
    <location>
        <begin position="1066"/>
        <end position="1085"/>
    </location>
</feature>
<dbReference type="Gene3D" id="2.60.40.10">
    <property type="entry name" value="Immunoglobulins"/>
    <property type="match status" value="7"/>
</dbReference>
<keyword evidence="1" id="KW-0677">Repeat</keyword>
<dbReference type="InterPro" id="IPR013783">
    <property type="entry name" value="Ig-like_fold"/>
</dbReference>
<feature type="transmembrane region" description="Helical" evidence="4">
    <location>
        <begin position="942"/>
        <end position="963"/>
    </location>
</feature>
<sequence length="1292" mass="144673">MYHLHHVSRLWLILGYVFSWINGSLQAQTRLHFLREPERQLYLEPGKINQLDCSFEDDLGDIHHTWYLNDQPINHEFVNILLNGTLRFEVYEDATSSQRDSMKGLYRCCISHDSRTLCSIASNVSFPSIGPPEVMASTTDARIGDVLRFACHVQADPAGIITWFKDDTNIAFDETRLVLLPNDVIHITEVRESDEGSYKCVAENIAGMIVSPSIAVLVSSQLSTEESHASRGAILNQTDSEVLGQVGGEVLLECLVRQAKKVDIYWTNGSTSVPEDRRQILGYGNILLKNLTMNDTGNYTCTSVDKRSKRVKNTSIRLIVQSPPHLPISWSEQSKREGLVLSMECPLSGIPESEFAWYHNGERVESVGRYSSKHSSNLYIYNIGQEDAGMFQCFVWNPLGSVHVTTLVTVIKSVAQSVRDLRITNITSTTAIARWRKLPDFRPKNRSSLMSMPNSRNSTAFVIYYSKLPDGVELSDAFLSSENHWLLKDLHPASNYSVSLRAVTSANMFSRLETVYMKTLEDVPSAAPEIVNITSTSTTVTVQWLPLKEDDRNGVITYQEVCLEQEATGFLKCQPLDPSETNFTFEDLMPGVEYFTYIWAATSVGRGVQSNKYPRITPIGYNCTAPDNVSIQYEIVNTTFIMFMWPAASVTQRELIMGYRLVISIVKTNVRVDFLLLDADAVGYNKTNAGYDTYSVTFYAIGECGQGPASTTLVDMPEQVTVDVRLLSPHNLHMEALSKDKIKVSWSRPTTSHRMESYTIGYNAIGQPEDIITGIEPDHLLPRSDYILQDLQTYTFYRVRVMANYADGTSRSSIYVYASTREDKPGSPPRDVYSYALDAMSINITWKPPLVPNGLIISYTISYLSSYDVTEWKEVEKHVDDDSPSTLWLVLKNLQPNTRYTFKLGAATKVGKGPETILHNVSTKNAGTGTVSANNLADLRKGILTGVCLALLCIVVCVSLLVYHLRRSICRQQDWQCRSVATRTSTPGHYKNCHHRSRKWQEPPDQDCSLSVLQTEFEMEHLMVRERPSPSPERLMIQVHHVDSNIPARGATSENPAEEPFLVHREPSPTEHHHTSQEIPPEEELPVIPQKDPKDLEHLPQCEHCTSRDRSTSDIILEKLSGSGNARRGDISPNVSGSHSSAMAHQDFNEKNLPASSHDKCPHCQSHKSYLYSNETLPWSATSEDCRNMGRTLSLPSHCSGKSQEDPYDCGACQAEGEEKGELEDTPSGCKLHVELHFDSQGCPQMDDQQSDSSGSDRDSGLDGESIEEVTGAQDTSPNFLERVLEELSVAE</sequence>
<feature type="region of interest" description="Disordered" evidence="3">
    <location>
        <begin position="1120"/>
        <end position="1142"/>
    </location>
</feature>
<evidence type="ECO:0000256" key="2">
    <source>
        <dbReference type="ARBA" id="ARBA00023157"/>
    </source>
</evidence>
<dbReference type="InterPro" id="IPR013098">
    <property type="entry name" value="Ig_I-set"/>
</dbReference>
<feature type="domain" description="Ig-like" evidence="5">
    <location>
        <begin position="132"/>
        <end position="215"/>
    </location>
</feature>
<dbReference type="SUPFAM" id="SSF48726">
    <property type="entry name" value="Immunoglobulin"/>
    <property type="match status" value="3"/>
</dbReference>
<evidence type="ECO:0000256" key="1">
    <source>
        <dbReference type="ARBA" id="ARBA00022737"/>
    </source>
</evidence>
<protein>
    <submittedName>
        <fullName evidence="7">Protogenin</fullName>
    </submittedName>
</protein>
<dbReference type="Proteomes" id="UP001152320">
    <property type="component" value="Chromosome 9"/>
</dbReference>
<feature type="compositionally biased region" description="Basic and acidic residues" evidence="3">
    <location>
        <begin position="1066"/>
        <end position="1076"/>
    </location>
</feature>
<dbReference type="GO" id="GO:0098609">
    <property type="term" value="P:cell-cell adhesion"/>
    <property type="evidence" value="ECO:0007669"/>
    <property type="project" value="TreeGrafter"/>
</dbReference>
<evidence type="ECO:0000259" key="6">
    <source>
        <dbReference type="PROSITE" id="PS50853"/>
    </source>
</evidence>
<accession>A0A9Q1H7P9</accession>
<dbReference type="InterPro" id="IPR003961">
    <property type="entry name" value="FN3_dom"/>
</dbReference>
<feature type="domain" description="Ig-like" evidence="5">
    <location>
        <begin position="247"/>
        <end position="317"/>
    </location>
</feature>
<dbReference type="SMART" id="SM00060">
    <property type="entry name" value="FN3"/>
    <property type="match status" value="4"/>
</dbReference>
<dbReference type="InterPro" id="IPR003599">
    <property type="entry name" value="Ig_sub"/>
</dbReference>
<gene>
    <name evidence="7" type="ORF">HOLleu_19531</name>
</gene>